<dbReference type="AlphaFoldDB" id="A0A3R8LBY9"/>
<evidence type="ECO:0000313" key="2">
    <source>
        <dbReference type="Proteomes" id="UP000276010"/>
    </source>
</evidence>
<evidence type="ECO:0000313" key="1">
    <source>
        <dbReference type="EMBL" id="RRN00943.1"/>
    </source>
</evidence>
<reference evidence="1 2" key="1">
    <citation type="submission" date="2018-11" db="EMBL/GenBank/DDBJ databases">
        <title>Whole genome sequence of Bibersteinia trehalosi strain OADDL-BT1 an multidrug resistant pathogen isolate.</title>
        <authorList>
            <person name="Couger M."/>
            <person name="Ramachandran A."/>
        </authorList>
    </citation>
    <scope>NUCLEOTIDE SEQUENCE [LARGE SCALE GENOMIC DNA]</scope>
    <source>
        <strain evidence="1 2">OADDL-BT1</strain>
    </source>
</reference>
<gene>
    <name evidence="1" type="ORF">EIM44_09815</name>
</gene>
<comment type="caution">
    <text evidence="1">The sequence shown here is derived from an EMBL/GenBank/DDBJ whole genome shotgun (WGS) entry which is preliminary data.</text>
</comment>
<sequence length="134" mass="15321">MELVVIYAAANRGKTTMLENVIHFLQPELILGECRSVVISVNGVQIGIALDGDDEQTVSNNLEAFRKAKCDLIVTPSHVRDKTVDVVKEFAQQYEIKPIWIKKSELSENLRDYYDELNKCEAKCLVDYLKRNFI</sequence>
<dbReference type="STRING" id="1263831.F543_15710"/>
<proteinExistence type="predicted"/>
<accession>A0A3R8LBY9</accession>
<name>A0A3R8LBY9_BIBTR</name>
<dbReference type="RefSeq" id="WP_125135271.1">
    <property type="nucleotide sequence ID" value="NZ_RRUC01000045.1"/>
</dbReference>
<protein>
    <submittedName>
        <fullName evidence="1">Uncharacterized protein</fullName>
    </submittedName>
</protein>
<organism evidence="1 2">
    <name type="scientific">Bibersteinia trehalosi</name>
    <name type="common">Pasteurella trehalosi</name>
    <dbReference type="NCBI Taxonomy" id="47735"/>
    <lineage>
        <taxon>Bacteria</taxon>
        <taxon>Pseudomonadati</taxon>
        <taxon>Pseudomonadota</taxon>
        <taxon>Gammaproteobacteria</taxon>
        <taxon>Pasteurellales</taxon>
        <taxon>Pasteurellaceae</taxon>
        <taxon>Bibersteinia</taxon>
    </lineage>
</organism>
<dbReference type="EMBL" id="RRUC01000045">
    <property type="protein sequence ID" value="RRN00943.1"/>
    <property type="molecule type" value="Genomic_DNA"/>
</dbReference>
<dbReference type="Proteomes" id="UP000276010">
    <property type="component" value="Unassembled WGS sequence"/>
</dbReference>